<dbReference type="InterPro" id="IPR049513">
    <property type="entry name" value="TetR_C_40"/>
</dbReference>
<comment type="caution">
    <text evidence="6">The sequence shown here is derived from an EMBL/GenBank/DDBJ whole genome shotgun (WGS) entry which is preliminary data.</text>
</comment>
<dbReference type="InterPro" id="IPR050109">
    <property type="entry name" value="HTH-type_TetR-like_transc_reg"/>
</dbReference>
<dbReference type="OrthoDB" id="3481545at2"/>
<evidence type="ECO:0000256" key="2">
    <source>
        <dbReference type="ARBA" id="ARBA00023125"/>
    </source>
</evidence>
<dbReference type="GO" id="GO:0003700">
    <property type="term" value="F:DNA-binding transcription factor activity"/>
    <property type="evidence" value="ECO:0007669"/>
    <property type="project" value="TreeGrafter"/>
</dbReference>
<accession>A0A3N0DQ11</accession>
<dbReference type="GO" id="GO:0000976">
    <property type="term" value="F:transcription cis-regulatory region binding"/>
    <property type="evidence" value="ECO:0007669"/>
    <property type="project" value="TreeGrafter"/>
</dbReference>
<organism evidence="6 7">
    <name type="scientific">Nocardioides marmorisolisilvae</name>
    <dbReference type="NCBI Taxonomy" id="1542737"/>
    <lineage>
        <taxon>Bacteria</taxon>
        <taxon>Bacillati</taxon>
        <taxon>Actinomycetota</taxon>
        <taxon>Actinomycetes</taxon>
        <taxon>Propionibacteriales</taxon>
        <taxon>Nocardioidaceae</taxon>
        <taxon>Nocardioides</taxon>
    </lineage>
</organism>
<name>A0A3N0DQ11_9ACTN</name>
<dbReference type="PROSITE" id="PS50977">
    <property type="entry name" value="HTH_TETR_2"/>
    <property type="match status" value="1"/>
</dbReference>
<dbReference type="InterPro" id="IPR009057">
    <property type="entry name" value="Homeodomain-like_sf"/>
</dbReference>
<evidence type="ECO:0000256" key="1">
    <source>
        <dbReference type="ARBA" id="ARBA00023015"/>
    </source>
</evidence>
<evidence type="ECO:0000313" key="7">
    <source>
        <dbReference type="Proteomes" id="UP000277094"/>
    </source>
</evidence>
<feature type="domain" description="HTH tetR-type" evidence="5">
    <location>
        <begin position="18"/>
        <end position="77"/>
    </location>
</feature>
<dbReference type="PANTHER" id="PTHR30055">
    <property type="entry name" value="HTH-TYPE TRANSCRIPTIONAL REGULATOR RUTR"/>
    <property type="match status" value="1"/>
</dbReference>
<dbReference type="Pfam" id="PF21306">
    <property type="entry name" value="TetR_C_40"/>
    <property type="match status" value="1"/>
</dbReference>
<dbReference type="EMBL" id="RJSG01000003">
    <property type="protein sequence ID" value="RNL77571.1"/>
    <property type="molecule type" value="Genomic_DNA"/>
</dbReference>
<dbReference type="Gene3D" id="1.10.357.10">
    <property type="entry name" value="Tetracycline Repressor, domain 2"/>
    <property type="match status" value="1"/>
</dbReference>
<evidence type="ECO:0000259" key="5">
    <source>
        <dbReference type="PROSITE" id="PS50977"/>
    </source>
</evidence>
<evidence type="ECO:0000313" key="6">
    <source>
        <dbReference type="EMBL" id="RNL77571.1"/>
    </source>
</evidence>
<keyword evidence="3" id="KW-0804">Transcription</keyword>
<gene>
    <name evidence="6" type="ORF">EFL95_16300</name>
</gene>
<evidence type="ECO:0000256" key="4">
    <source>
        <dbReference type="PROSITE-ProRule" id="PRU00335"/>
    </source>
</evidence>
<keyword evidence="2 4" id="KW-0238">DNA-binding</keyword>
<dbReference type="RefSeq" id="WP_123235157.1">
    <property type="nucleotide sequence ID" value="NZ_RJSG01000003.1"/>
</dbReference>
<dbReference type="AlphaFoldDB" id="A0A3N0DQ11"/>
<dbReference type="InterPro" id="IPR001647">
    <property type="entry name" value="HTH_TetR"/>
</dbReference>
<feature type="DNA-binding region" description="H-T-H motif" evidence="4">
    <location>
        <begin position="40"/>
        <end position="59"/>
    </location>
</feature>
<dbReference type="PRINTS" id="PR00455">
    <property type="entry name" value="HTHTETR"/>
</dbReference>
<protein>
    <submittedName>
        <fullName evidence="6">TetR/AcrR family transcriptional regulator</fullName>
    </submittedName>
</protein>
<sequence length="231" mass="25018">MSEAVAAAARKRGERRKAQTRASLIRAAQQLLAEDRTSVPILEITELADVGMGSFYNHFETKEELFQAAVESALDLQGAVLDAWTEDIEDPAEVFARSFRLTGRIHRVEPQLSRVIISRGMSMISSEHGLGPRALRDITRGCESGRFTIADPYPALLIAAGAALALGQAIHDHPERDDAQLADQVAEDILRMFGVPPGEAAAICRSPLPSVVDLLEQALPNLPHVPQPDSA</sequence>
<dbReference type="Pfam" id="PF00440">
    <property type="entry name" value="TetR_N"/>
    <property type="match status" value="1"/>
</dbReference>
<proteinExistence type="predicted"/>
<dbReference type="PANTHER" id="PTHR30055:SF234">
    <property type="entry name" value="HTH-TYPE TRANSCRIPTIONAL REGULATOR BETI"/>
    <property type="match status" value="1"/>
</dbReference>
<dbReference type="Proteomes" id="UP000277094">
    <property type="component" value="Unassembled WGS sequence"/>
</dbReference>
<keyword evidence="1" id="KW-0805">Transcription regulation</keyword>
<dbReference type="SUPFAM" id="SSF46689">
    <property type="entry name" value="Homeodomain-like"/>
    <property type="match status" value="1"/>
</dbReference>
<reference evidence="6 7" key="1">
    <citation type="submission" date="2018-11" db="EMBL/GenBank/DDBJ databases">
        <authorList>
            <person name="Li F."/>
        </authorList>
    </citation>
    <scope>NUCLEOTIDE SEQUENCE [LARGE SCALE GENOMIC DNA]</scope>
    <source>
        <strain evidence="6 7">KIS18-7</strain>
    </source>
</reference>
<evidence type="ECO:0000256" key="3">
    <source>
        <dbReference type="ARBA" id="ARBA00023163"/>
    </source>
</evidence>
<keyword evidence="7" id="KW-1185">Reference proteome</keyword>